<gene>
    <name evidence="4" type="ORF">PLOB_00032562</name>
</gene>
<dbReference type="Pfam" id="PF00754">
    <property type="entry name" value="F5_F8_type_C"/>
    <property type="match status" value="1"/>
</dbReference>
<dbReference type="PANTHER" id="PTHR24543">
    <property type="entry name" value="MULTICOPPER OXIDASE-RELATED"/>
    <property type="match status" value="1"/>
</dbReference>
<feature type="domain" description="Fibronectin type-III" evidence="3">
    <location>
        <begin position="258"/>
        <end position="358"/>
    </location>
</feature>
<organism evidence="4 5">
    <name type="scientific">Porites lobata</name>
    <dbReference type="NCBI Taxonomy" id="104759"/>
    <lineage>
        <taxon>Eukaryota</taxon>
        <taxon>Metazoa</taxon>
        <taxon>Cnidaria</taxon>
        <taxon>Anthozoa</taxon>
        <taxon>Hexacorallia</taxon>
        <taxon>Scleractinia</taxon>
        <taxon>Fungiina</taxon>
        <taxon>Poritidae</taxon>
        <taxon>Porites</taxon>
    </lineage>
</organism>
<feature type="compositionally biased region" description="Polar residues" evidence="1">
    <location>
        <begin position="22"/>
        <end position="32"/>
    </location>
</feature>
<dbReference type="EMBL" id="CALNXK010000423">
    <property type="protein sequence ID" value="CAH3185353.1"/>
    <property type="molecule type" value="Genomic_DNA"/>
</dbReference>
<dbReference type="SMART" id="SM00060">
    <property type="entry name" value="FN3"/>
    <property type="match status" value="2"/>
</dbReference>
<feature type="domain" description="Fibronectin type-III" evidence="3">
    <location>
        <begin position="158"/>
        <end position="253"/>
    </location>
</feature>
<evidence type="ECO:0000259" key="2">
    <source>
        <dbReference type="PROSITE" id="PS50022"/>
    </source>
</evidence>
<dbReference type="SMART" id="SM00231">
    <property type="entry name" value="FA58C"/>
    <property type="match status" value="1"/>
</dbReference>
<feature type="domain" description="F5/8 type C" evidence="2">
    <location>
        <begin position="4"/>
        <end position="149"/>
    </location>
</feature>
<dbReference type="PROSITE" id="PS50853">
    <property type="entry name" value="FN3"/>
    <property type="match status" value="2"/>
</dbReference>
<feature type="non-terminal residue" evidence="4">
    <location>
        <position position="1"/>
    </location>
</feature>
<dbReference type="Gene3D" id="2.60.40.10">
    <property type="entry name" value="Immunoglobulins"/>
    <property type="match status" value="2"/>
</dbReference>
<dbReference type="Pfam" id="PF00041">
    <property type="entry name" value="fn3"/>
    <property type="match status" value="1"/>
</dbReference>
<protein>
    <submittedName>
        <fullName evidence="4">Uncharacterized protein</fullName>
    </submittedName>
</protein>
<dbReference type="SUPFAM" id="SSF49265">
    <property type="entry name" value="Fibronectin type III"/>
    <property type="match status" value="1"/>
</dbReference>
<dbReference type="CDD" id="cd00063">
    <property type="entry name" value="FN3"/>
    <property type="match status" value="1"/>
</dbReference>
<dbReference type="PROSITE" id="PS50022">
    <property type="entry name" value="FA58C_3"/>
    <property type="match status" value="1"/>
</dbReference>
<dbReference type="InterPro" id="IPR008979">
    <property type="entry name" value="Galactose-bd-like_sf"/>
</dbReference>
<keyword evidence="5" id="KW-1185">Reference proteome</keyword>
<sequence>FLACQIQAIGLASSDAIPDNSFSASTHRSGNEASKGRLNGNGAWSPSGNSDDNDYLQIDLKDQFFICAVATQGSSANHWTKKYKLRYSVDNSTWLTYQENDTDKIFNANDGEDDIVKHSLVGIVRARFIHFHPTEFEAEKALRVEVYGILTTTAPGRAPTSFMVTPTSSTSVQASWQLPTVDFQAITGFRLLYRNLSSVEDPLTVITIEGYSTLSHEVTGLGIFTKYEFQVLAFSIMGDGPSSAVKTVRTNAEAPSFGPDTVFTTELNETTFNISWAPLPTEKSNGIVVRYEANAELVPTRGRSRRAVASSKGVSTTETFAVFYDFLTCSQYSISVRAFTAVGPGPYGTATLLQTSSR</sequence>
<dbReference type="CDD" id="cd00057">
    <property type="entry name" value="FA58C"/>
    <property type="match status" value="1"/>
</dbReference>
<proteinExistence type="predicted"/>
<evidence type="ECO:0000256" key="1">
    <source>
        <dbReference type="SAM" id="MobiDB-lite"/>
    </source>
</evidence>
<dbReference type="PROSITE" id="PS01285">
    <property type="entry name" value="FA58C_1"/>
    <property type="match status" value="1"/>
</dbReference>
<dbReference type="InterPro" id="IPR000421">
    <property type="entry name" value="FA58C"/>
</dbReference>
<reference evidence="4 5" key="1">
    <citation type="submission" date="2022-05" db="EMBL/GenBank/DDBJ databases">
        <authorList>
            <consortium name="Genoscope - CEA"/>
            <person name="William W."/>
        </authorList>
    </citation>
    <scope>NUCLEOTIDE SEQUENCE [LARGE SCALE GENOMIC DNA]</scope>
</reference>
<dbReference type="Proteomes" id="UP001159405">
    <property type="component" value="Unassembled WGS sequence"/>
</dbReference>
<evidence type="ECO:0000259" key="3">
    <source>
        <dbReference type="PROSITE" id="PS50853"/>
    </source>
</evidence>
<dbReference type="SUPFAM" id="SSF49785">
    <property type="entry name" value="Galactose-binding domain-like"/>
    <property type="match status" value="1"/>
</dbReference>
<accession>A0ABN8S1E7</accession>
<dbReference type="InterPro" id="IPR013783">
    <property type="entry name" value="Ig-like_fold"/>
</dbReference>
<dbReference type="PANTHER" id="PTHR24543:SF291">
    <property type="entry name" value="SMOKE ALARM, ISOFORM D"/>
    <property type="match status" value="1"/>
</dbReference>
<feature type="region of interest" description="Disordered" evidence="1">
    <location>
        <begin position="22"/>
        <end position="48"/>
    </location>
</feature>
<evidence type="ECO:0000313" key="4">
    <source>
        <dbReference type="EMBL" id="CAH3185353.1"/>
    </source>
</evidence>
<evidence type="ECO:0000313" key="5">
    <source>
        <dbReference type="Proteomes" id="UP001159405"/>
    </source>
</evidence>
<dbReference type="InterPro" id="IPR003961">
    <property type="entry name" value="FN3_dom"/>
</dbReference>
<comment type="caution">
    <text evidence="4">The sequence shown here is derived from an EMBL/GenBank/DDBJ whole genome shotgun (WGS) entry which is preliminary data.</text>
</comment>
<dbReference type="Gene3D" id="2.60.120.260">
    <property type="entry name" value="Galactose-binding domain-like"/>
    <property type="match status" value="1"/>
</dbReference>
<name>A0ABN8S1E7_9CNID</name>
<dbReference type="InterPro" id="IPR036116">
    <property type="entry name" value="FN3_sf"/>
</dbReference>